<feature type="transmembrane region" description="Helical" evidence="5">
    <location>
        <begin position="123"/>
        <end position="145"/>
    </location>
</feature>
<dbReference type="InterPro" id="IPR004841">
    <property type="entry name" value="AA-permease/SLC12A_dom"/>
</dbReference>
<dbReference type="AlphaFoldDB" id="A0A222P5T6"/>
<reference evidence="8" key="1">
    <citation type="submission" date="2016-07" db="EMBL/GenBank/DDBJ databases">
        <authorList>
            <person name="Florea S."/>
            <person name="Webb J.S."/>
            <person name="Jaromczyk J."/>
            <person name="Schardl C.L."/>
        </authorList>
    </citation>
    <scope>NUCLEOTIDE SEQUENCE [LARGE SCALE GENOMIC DNA]</scope>
    <source>
        <strain evidence="8">CDC-D5610</strain>
    </source>
</reference>
<dbReference type="Proteomes" id="UP000201728">
    <property type="component" value="Chromosome"/>
</dbReference>
<dbReference type="KEGG" id="lcd:clem_13060"/>
<dbReference type="PANTHER" id="PTHR42770:SF7">
    <property type="entry name" value="MEMBRANE PROTEIN"/>
    <property type="match status" value="1"/>
</dbReference>
<dbReference type="RefSeq" id="WP_094091917.1">
    <property type="nucleotide sequence ID" value="NZ_CP016397.1"/>
</dbReference>
<feature type="transmembrane region" description="Helical" evidence="5">
    <location>
        <begin position="197"/>
        <end position="214"/>
    </location>
</feature>
<feature type="transmembrane region" description="Helical" evidence="5">
    <location>
        <begin position="410"/>
        <end position="427"/>
    </location>
</feature>
<evidence type="ECO:0000313" key="8">
    <source>
        <dbReference type="Proteomes" id="UP000201728"/>
    </source>
</evidence>
<feature type="transmembrane region" description="Helical" evidence="5">
    <location>
        <begin position="48"/>
        <end position="69"/>
    </location>
</feature>
<evidence type="ECO:0000256" key="4">
    <source>
        <dbReference type="ARBA" id="ARBA00023136"/>
    </source>
</evidence>
<gene>
    <name evidence="7" type="primary">yhdG_1</name>
    <name evidence="7" type="ORF">clem_13060</name>
</gene>
<feature type="transmembrane region" description="Helical" evidence="5">
    <location>
        <begin position="234"/>
        <end position="255"/>
    </location>
</feature>
<dbReference type="Pfam" id="PF00324">
    <property type="entry name" value="AA_permease"/>
    <property type="match status" value="1"/>
</dbReference>
<dbReference type="GO" id="GO:0016020">
    <property type="term" value="C:membrane"/>
    <property type="evidence" value="ECO:0007669"/>
    <property type="project" value="UniProtKB-SubCell"/>
</dbReference>
<dbReference type="PANTHER" id="PTHR42770">
    <property type="entry name" value="AMINO ACID TRANSPORTER-RELATED"/>
    <property type="match status" value="1"/>
</dbReference>
<feature type="transmembrane region" description="Helical" evidence="5">
    <location>
        <begin position="275"/>
        <end position="308"/>
    </location>
</feature>
<accession>A0A222P5T6</accession>
<evidence type="ECO:0000259" key="6">
    <source>
        <dbReference type="Pfam" id="PF00324"/>
    </source>
</evidence>
<dbReference type="InterPro" id="IPR050367">
    <property type="entry name" value="APC_superfamily"/>
</dbReference>
<keyword evidence="3 5" id="KW-1133">Transmembrane helix</keyword>
<dbReference type="EMBL" id="CP016397">
    <property type="protein sequence ID" value="ASQ47145.1"/>
    <property type="molecule type" value="Genomic_DNA"/>
</dbReference>
<feature type="transmembrane region" description="Helical" evidence="5">
    <location>
        <begin position="90"/>
        <end position="117"/>
    </location>
</feature>
<feature type="transmembrane region" description="Helical" evidence="5">
    <location>
        <begin position="157"/>
        <end position="177"/>
    </location>
</feature>
<organism evidence="7 8">
    <name type="scientific">Legionella clemsonensis</name>
    <dbReference type="NCBI Taxonomy" id="1867846"/>
    <lineage>
        <taxon>Bacteria</taxon>
        <taxon>Pseudomonadati</taxon>
        <taxon>Pseudomonadota</taxon>
        <taxon>Gammaproteobacteria</taxon>
        <taxon>Legionellales</taxon>
        <taxon>Legionellaceae</taxon>
        <taxon>Legionella</taxon>
    </lineage>
</organism>
<feature type="transmembrane region" description="Helical" evidence="5">
    <location>
        <begin position="361"/>
        <end position="380"/>
    </location>
</feature>
<feature type="domain" description="Amino acid permease/ SLC12A" evidence="6">
    <location>
        <begin position="19"/>
        <end position="408"/>
    </location>
</feature>
<comment type="subcellular location">
    <subcellularLocation>
        <location evidence="1">Membrane</location>
        <topology evidence="1">Multi-pass membrane protein</topology>
    </subcellularLocation>
</comment>
<dbReference type="Gene3D" id="1.20.1740.10">
    <property type="entry name" value="Amino acid/polyamine transporter I"/>
    <property type="match status" value="1"/>
</dbReference>
<dbReference type="PIRSF" id="PIRSF006060">
    <property type="entry name" value="AA_transporter"/>
    <property type="match status" value="1"/>
</dbReference>
<keyword evidence="8" id="KW-1185">Reference proteome</keyword>
<keyword evidence="4 5" id="KW-0472">Membrane</keyword>
<feature type="transmembrane region" description="Helical" evidence="5">
    <location>
        <begin position="21"/>
        <end position="42"/>
    </location>
</feature>
<evidence type="ECO:0000256" key="5">
    <source>
        <dbReference type="SAM" id="Phobius"/>
    </source>
</evidence>
<feature type="transmembrane region" description="Helical" evidence="5">
    <location>
        <begin position="387"/>
        <end position="404"/>
    </location>
</feature>
<protein>
    <submittedName>
        <fullName evidence="7">Putative amino acid permease YhdG</fullName>
    </submittedName>
</protein>
<name>A0A222P5T6_9GAMM</name>
<keyword evidence="2 5" id="KW-0812">Transmembrane</keyword>
<proteinExistence type="predicted"/>
<evidence type="ECO:0000256" key="2">
    <source>
        <dbReference type="ARBA" id="ARBA00022692"/>
    </source>
</evidence>
<feature type="transmembrane region" description="Helical" evidence="5">
    <location>
        <begin position="336"/>
        <end position="355"/>
    </location>
</feature>
<dbReference type="GO" id="GO:0055085">
    <property type="term" value="P:transmembrane transport"/>
    <property type="evidence" value="ECO:0007669"/>
    <property type="project" value="InterPro"/>
</dbReference>
<evidence type="ECO:0000256" key="3">
    <source>
        <dbReference type="ARBA" id="ARBA00022989"/>
    </source>
</evidence>
<evidence type="ECO:0000313" key="7">
    <source>
        <dbReference type="EMBL" id="ASQ47145.1"/>
    </source>
</evidence>
<dbReference type="OrthoDB" id="259687at2"/>
<sequence length="435" mass="45992">MNDKSTHQKLSRDLGLSGATMLGLGSILGTGVFVSIGVAAGVTGPSVIFAIILAALLATCNALSSAQLAANHPVSGGTYAYGYRYLHPALGFTAGWMFLCAKTASAATAALGFAGYFLHLCGFQAPIFTIPVAIIVIFILTLIVLSGIKRSSKTNLLIVSITLLSLLAFILLGFPSLQQNGRQHLFPLLPKIADGELSHFFYATALMFVAYTGYGRIATMGEEVKNPASTIPNAIILTLIISAVLYMLVAVIAIGSVGSAKLATVTESQATPLEMAASAMNITGLSIFIAIGACTAMLGVLLNLILGLSRMMLAMGRQQDLPQVFAIISSKHHTPVAAVIVIGLLIAGFALLGSVKITWSFSAFTVLVYYSITNLAALCLPKEQRLYPTYVAVIGLVFCLFLAFWVPLGIWLSGLSLIALGLLWHGFNRHYLKTD</sequence>
<evidence type="ECO:0000256" key="1">
    <source>
        <dbReference type="ARBA" id="ARBA00004141"/>
    </source>
</evidence>